<evidence type="ECO:0000313" key="9">
    <source>
        <dbReference type="EMBL" id="ABK18517.1"/>
    </source>
</evidence>
<dbReference type="HOGENOM" id="CLU_042602_1_1_7"/>
<evidence type="ECO:0000256" key="4">
    <source>
        <dbReference type="ARBA" id="ARBA00022824"/>
    </source>
</evidence>
<evidence type="ECO:0000256" key="8">
    <source>
        <dbReference type="SAM" id="Phobius"/>
    </source>
</evidence>
<keyword evidence="5 8" id="KW-1133">Transmembrane helix</keyword>
<dbReference type="KEGG" id="sfu:Sfum_2839"/>
<keyword evidence="10" id="KW-1185">Reference proteome</keyword>
<feature type="transmembrane region" description="Helical" evidence="8">
    <location>
        <begin position="358"/>
        <end position="382"/>
    </location>
</feature>
<name>A0LM65_SYNFM</name>
<accession>A0LM65</accession>
<evidence type="ECO:0000313" key="10">
    <source>
        <dbReference type="Proteomes" id="UP000001784"/>
    </source>
</evidence>
<dbReference type="GO" id="GO:0006629">
    <property type="term" value="P:lipid metabolic process"/>
    <property type="evidence" value="ECO:0007669"/>
    <property type="project" value="TreeGrafter"/>
</dbReference>
<dbReference type="Pfam" id="PF07787">
    <property type="entry name" value="TMEM43"/>
    <property type="match status" value="1"/>
</dbReference>
<dbReference type="eggNOG" id="COG0628">
    <property type="taxonomic scope" value="Bacteria"/>
</dbReference>
<keyword evidence="4" id="KW-0256">Endoplasmic reticulum</keyword>
<dbReference type="PANTHER" id="PTHR13416:SF2">
    <property type="entry name" value="TRANSMEMBRANE PROTEIN 43"/>
    <property type="match status" value="1"/>
</dbReference>
<evidence type="ECO:0000256" key="3">
    <source>
        <dbReference type="ARBA" id="ARBA00022692"/>
    </source>
</evidence>
<comment type="subcellular location">
    <subcellularLocation>
        <location evidence="1">Endomembrane system</location>
        <topology evidence="1">Multi-pass membrane protein</topology>
    </subcellularLocation>
    <subcellularLocation>
        <location evidence="2">Endoplasmic reticulum membrane</location>
    </subcellularLocation>
</comment>
<feature type="transmembrane region" description="Helical" evidence="8">
    <location>
        <begin position="388"/>
        <end position="407"/>
    </location>
</feature>
<keyword evidence="6 8" id="KW-0472">Membrane</keyword>
<dbReference type="STRING" id="335543.Sfum_2839"/>
<dbReference type="InterPro" id="IPR012430">
    <property type="entry name" value="TMEM43_fam"/>
</dbReference>
<dbReference type="EMBL" id="CP000478">
    <property type="protein sequence ID" value="ABK18517.1"/>
    <property type="molecule type" value="Genomic_DNA"/>
</dbReference>
<protein>
    <recommendedName>
        <fullName evidence="11">Transmembrane protein</fullName>
    </recommendedName>
</protein>
<dbReference type="GO" id="GO:0071763">
    <property type="term" value="P:nuclear membrane organization"/>
    <property type="evidence" value="ECO:0007669"/>
    <property type="project" value="TreeGrafter"/>
</dbReference>
<dbReference type="InParanoid" id="A0LM65"/>
<evidence type="ECO:0008006" key="11">
    <source>
        <dbReference type="Google" id="ProtNLM"/>
    </source>
</evidence>
<evidence type="ECO:0000256" key="6">
    <source>
        <dbReference type="ARBA" id="ARBA00023136"/>
    </source>
</evidence>
<evidence type="ECO:0000256" key="7">
    <source>
        <dbReference type="SAM" id="MobiDB-lite"/>
    </source>
</evidence>
<evidence type="ECO:0000256" key="5">
    <source>
        <dbReference type="ARBA" id="ARBA00022989"/>
    </source>
</evidence>
<feature type="transmembrane region" description="Helical" evidence="8">
    <location>
        <begin position="40"/>
        <end position="59"/>
    </location>
</feature>
<dbReference type="GO" id="GO:0012505">
    <property type="term" value="C:endomembrane system"/>
    <property type="evidence" value="ECO:0007669"/>
    <property type="project" value="UniProtKB-SubCell"/>
</dbReference>
<reference evidence="9 10" key="1">
    <citation type="submission" date="2006-10" db="EMBL/GenBank/DDBJ databases">
        <title>Complete sequence of Syntrophobacter fumaroxidans MPOB.</title>
        <authorList>
            <consortium name="US DOE Joint Genome Institute"/>
            <person name="Copeland A."/>
            <person name="Lucas S."/>
            <person name="Lapidus A."/>
            <person name="Barry K."/>
            <person name="Detter J.C."/>
            <person name="Glavina del Rio T."/>
            <person name="Hammon N."/>
            <person name="Israni S."/>
            <person name="Pitluck S."/>
            <person name="Goltsman E.G."/>
            <person name="Martinez M."/>
            <person name="Schmutz J."/>
            <person name="Larimer F."/>
            <person name="Land M."/>
            <person name="Hauser L."/>
            <person name="Kyrpides N."/>
            <person name="Kim E."/>
            <person name="Boone D.R."/>
            <person name="Brockman F."/>
            <person name="Culley D."/>
            <person name="Ferry J."/>
            <person name="Gunsalus R."/>
            <person name="McInerney M.J."/>
            <person name="Morrison M."/>
            <person name="Plugge C."/>
            <person name="Rohlin L."/>
            <person name="Scholten J."/>
            <person name="Sieber J."/>
            <person name="Stams A.J.M."/>
            <person name="Worm P."/>
            <person name="Henstra A.M."/>
            <person name="Richardson P."/>
        </authorList>
    </citation>
    <scope>NUCLEOTIDE SEQUENCE [LARGE SCALE GENOMIC DNA]</scope>
    <source>
        <strain evidence="10">DSM 10017 / MPOB</strain>
    </source>
</reference>
<dbReference type="RefSeq" id="WP_011699682.1">
    <property type="nucleotide sequence ID" value="NC_008554.1"/>
</dbReference>
<dbReference type="AlphaFoldDB" id="A0LM65"/>
<evidence type="ECO:0000256" key="1">
    <source>
        <dbReference type="ARBA" id="ARBA00004127"/>
    </source>
</evidence>
<feature type="region of interest" description="Disordered" evidence="7">
    <location>
        <begin position="1"/>
        <end position="24"/>
    </location>
</feature>
<gene>
    <name evidence="9" type="ordered locus">Sfum_2839</name>
</gene>
<evidence type="ECO:0000256" key="2">
    <source>
        <dbReference type="ARBA" id="ARBA00004586"/>
    </source>
</evidence>
<feature type="transmembrane region" description="Helical" evidence="8">
    <location>
        <begin position="334"/>
        <end position="351"/>
    </location>
</feature>
<dbReference type="Proteomes" id="UP000001784">
    <property type="component" value="Chromosome"/>
</dbReference>
<dbReference type="PANTHER" id="PTHR13416">
    <property type="match status" value="1"/>
</dbReference>
<proteinExistence type="predicted"/>
<keyword evidence="3 8" id="KW-0812">Transmembrane</keyword>
<feature type="transmembrane region" description="Helical" evidence="8">
    <location>
        <begin position="310"/>
        <end position="328"/>
    </location>
</feature>
<organism evidence="9 10">
    <name type="scientific">Syntrophobacter fumaroxidans (strain DSM 10017 / MPOB)</name>
    <dbReference type="NCBI Taxonomy" id="335543"/>
    <lineage>
        <taxon>Bacteria</taxon>
        <taxon>Pseudomonadati</taxon>
        <taxon>Thermodesulfobacteriota</taxon>
        <taxon>Syntrophobacteria</taxon>
        <taxon>Syntrophobacterales</taxon>
        <taxon>Syntrophobacteraceae</taxon>
        <taxon>Syntrophobacter</taxon>
    </lineage>
</organism>
<sequence>MADEDSITEVTQGPGGGFSGGDTYTEVTRQSLPSKIGSSFGGLFFGLILVIAGIVLLFWNEGRTVKTHRALEEGAAAVVPAGPETVNAVNQGKLVHMTGQADADATLADPEFGISARALRLKRSVEMYQWKEDEKSESQKNSDGSTTKRTTYSYRKVWSSSRIDSSRFKKQENHSNPAAMPYREKVFDARTRFGAFTLPPTLVAKIPGEEDLPVPDSPATVPASLQGKARVHEGAWYIGQNLQEPAVGDVKVRFRIKKPGTVSVIAKQWGNTFEPYITKNGREIELVAAGAQSPETMFAHAVDENKTLSWILRGVGFLVVFIGLLLVLNPFVVLLDAFSFLGNIFVLGSLVQGIQGLVAAGIFVVSLVLGLILALVTIAIAWMFYRPLLAVLLIAVAVGLLFGMRFLPRRGKIAQQGAAA</sequence>
<dbReference type="OrthoDB" id="273988at2"/>